<organism evidence="1 2">
    <name type="scientific">Aeromicrobium alkaliterrae</name>
    <dbReference type="NCBI Taxonomy" id="302168"/>
    <lineage>
        <taxon>Bacteria</taxon>
        <taxon>Bacillati</taxon>
        <taxon>Actinomycetota</taxon>
        <taxon>Actinomycetes</taxon>
        <taxon>Propionibacteriales</taxon>
        <taxon>Nocardioidaceae</taxon>
        <taxon>Aeromicrobium</taxon>
    </lineage>
</organism>
<evidence type="ECO:0008006" key="3">
    <source>
        <dbReference type="Google" id="ProtNLM"/>
    </source>
</evidence>
<proteinExistence type="predicted"/>
<name>A0ABN2K8T3_9ACTN</name>
<keyword evidence="2" id="KW-1185">Reference proteome</keyword>
<sequence>MLSVSQFATAASISVARARQLAAGGQVRAEKVGSQWAIADAEVVRWRASLSRPMAERIAWAAAVMADGGRAEWLESSERSRLRKRLNALSEADDAVGQVQAWMRARGAVGWWRADEESLVAIAQRVRVSGVASAQARMSSGGFVEGYVQPSEVKSLVDDFWLVPAERGYGELVLRVSEFARGPVPRLIVAADLADHGRSREAGAAERVVREVVEEGLW</sequence>
<accession>A0ABN2K8T3</accession>
<reference evidence="1 2" key="1">
    <citation type="journal article" date="2019" name="Int. J. Syst. Evol. Microbiol.">
        <title>The Global Catalogue of Microorganisms (GCM) 10K type strain sequencing project: providing services to taxonomists for standard genome sequencing and annotation.</title>
        <authorList>
            <consortium name="The Broad Institute Genomics Platform"/>
            <consortium name="The Broad Institute Genome Sequencing Center for Infectious Disease"/>
            <person name="Wu L."/>
            <person name="Ma J."/>
        </authorList>
    </citation>
    <scope>NUCLEOTIDE SEQUENCE [LARGE SCALE GENOMIC DNA]</scope>
    <source>
        <strain evidence="1 2">JCM 13518</strain>
    </source>
</reference>
<gene>
    <name evidence="1" type="ORF">GCM10009710_33250</name>
</gene>
<dbReference type="Proteomes" id="UP001501057">
    <property type="component" value="Unassembled WGS sequence"/>
</dbReference>
<comment type="caution">
    <text evidence="1">The sequence shown here is derived from an EMBL/GenBank/DDBJ whole genome shotgun (WGS) entry which is preliminary data.</text>
</comment>
<evidence type="ECO:0000313" key="2">
    <source>
        <dbReference type="Proteomes" id="UP001501057"/>
    </source>
</evidence>
<dbReference type="RefSeq" id="WP_344203665.1">
    <property type="nucleotide sequence ID" value="NZ_BAAAME010000005.1"/>
</dbReference>
<protein>
    <recommendedName>
        <fullName evidence="3">Helix-turn-helix domain-containing protein</fullName>
    </recommendedName>
</protein>
<dbReference type="EMBL" id="BAAAME010000005">
    <property type="protein sequence ID" value="GAA1750720.1"/>
    <property type="molecule type" value="Genomic_DNA"/>
</dbReference>
<evidence type="ECO:0000313" key="1">
    <source>
        <dbReference type="EMBL" id="GAA1750720.1"/>
    </source>
</evidence>